<evidence type="ECO:0000256" key="3">
    <source>
        <dbReference type="ARBA" id="ARBA00022448"/>
    </source>
</evidence>
<evidence type="ECO:0000313" key="11">
    <source>
        <dbReference type="Proteomes" id="UP000774326"/>
    </source>
</evidence>
<evidence type="ECO:0000256" key="7">
    <source>
        <dbReference type="RuleBase" id="RU003346"/>
    </source>
</evidence>
<feature type="transmembrane region" description="Helical" evidence="8">
    <location>
        <begin position="47"/>
        <end position="68"/>
    </location>
</feature>
<keyword evidence="5 8" id="KW-1133">Transmembrane helix</keyword>
<keyword evidence="3 7" id="KW-0813">Transport</keyword>
<evidence type="ECO:0000256" key="6">
    <source>
        <dbReference type="ARBA" id="ARBA00023136"/>
    </source>
</evidence>
<dbReference type="PRINTS" id="PR00171">
    <property type="entry name" value="SUGRTRNSPORT"/>
</dbReference>
<feature type="transmembrane region" description="Helical" evidence="8">
    <location>
        <begin position="440"/>
        <end position="458"/>
    </location>
</feature>
<feature type="transmembrane region" description="Helical" evidence="8">
    <location>
        <begin position="210"/>
        <end position="229"/>
    </location>
</feature>
<protein>
    <recommendedName>
        <fullName evidence="9">Major facilitator superfamily (MFS) profile domain-containing protein</fullName>
    </recommendedName>
</protein>
<dbReference type="EMBL" id="JAEUBG010002063">
    <property type="protein sequence ID" value="KAH3685264.1"/>
    <property type="molecule type" value="Genomic_DNA"/>
</dbReference>
<evidence type="ECO:0000256" key="8">
    <source>
        <dbReference type="SAM" id="Phobius"/>
    </source>
</evidence>
<dbReference type="InterPro" id="IPR036259">
    <property type="entry name" value="MFS_trans_sf"/>
</dbReference>
<evidence type="ECO:0000256" key="2">
    <source>
        <dbReference type="ARBA" id="ARBA00010992"/>
    </source>
</evidence>
<dbReference type="OrthoDB" id="6133115at2759"/>
<dbReference type="GO" id="GO:0005351">
    <property type="term" value="F:carbohydrate:proton symporter activity"/>
    <property type="evidence" value="ECO:0007669"/>
    <property type="project" value="TreeGrafter"/>
</dbReference>
<dbReference type="Gene3D" id="1.20.1250.20">
    <property type="entry name" value="MFS general substrate transporter like domains"/>
    <property type="match status" value="1"/>
</dbReference>
<feature type="transmembrane region" description="Helical" evidence="8">
    <location>
        <begin position="88"/>
        <end position="111"/>
    </location>
</feature>
<comment type="caution">
    <text evidence="10">The sequence shown here is derived from an EMBL/GenBank/DDBJ whole genome shotgun (WGS) entry which is preliminary data.</text>
</comment>
<dbReference type="InterPro" id="IPR020846">
    <property type="entry name" value="MFS_dom"/>
</dbReference>
<evidence type="ECO:0000313" key="10">
    <source>
        <dbReference type="EMBL" id="KAH3685264.1"/>
    </source>
</evidence>
<dbReference type="PROSITE" id="PS50850">
    <property type="entry name" value="MFS"/>
    <property type="match status" value="1"/>
</dbReference>
<evidence type="ECO:0000256" key="5">
    <source>
        <dbReference type="ARBA" id="ARBA00022989"/>
    </source>
</evidence>
<accession>A0A9P8TNK1</accession>
<evidence type="ECO:0000256" key="4">
    <source>
        <dbReference type="ARBA" id="ARBA00022692"/>
    </source>
</evidence>
<keyword evidence="6 8" id="KW-0472">Membrane</keyword>
<sequence>MSSTEQDKQQYSTSFLEPKETISEVKEITDLITETRPWFKVPHLRTLAWHVFVITLTSTTNGFDGSLLNGLQSIEYWSPAMGHPTGHVLGALSNGTTFGSFIAFPIAPYICDRWGRKWSIFVGEALVVIGSVLQGASTDYAFFLVSRLVIGFGAALATIASPTLISEISYPTHRPVSTFAYNICWYLGAVFASIVTYLTRLIHDNYSWRIPSYLQALFPFIQILLLWFVPESPRYLVANGKTDRAREILVRHHIGGSTEEADQEFVDFEMKEIEASLELERLAGANSKYTDFWTRKTYRKRLFLVMFTATMMQLSGNGLVSYYLNKVLNSIGITESSKQLEINMCLMIYNLVVSCSVCFTSGFFKRRQLFLTSLIGMCTTYVIWTILSALNQQRHFEDKGLANGVLAMIFFYYLAYNIGCNGLPFLYITEILPYSHRAKGINIFQLTMMTVLIYNGFVNPIAMDAIEWKYYIVYDCILFCELIVVYLFYPETSGRTLEEVSEVFGDGEQAKFAAGFSIEEKRSLEHVENA</sequence>
<organism evidence="10 11">
    <name type="scientific">Wickerhamomyces pijperi</name>
    <name type="common">Yeast</name>
    <name type="synonym">Pichia pijperi</name>
    <dbReference type="NCBI Taxonomy" id="599730"/>
    <lineage>
        <taxon>Eukaryota</taxon>
        <taxon>Fungi</taxon>
        <taxon>Dikarya</taxon>
        <taxon>Ascomycota</taxon>
        <taxon>Saccharomycotina</taxon>
        <taxon>Saccharomycetes</taxon>
        <taxon>Phaffomycetales</taxon>
        <taxon>Wickerhamomycetaceae</taxon>
        <taxon>Wickerhamomyces</taxon>
    </lineage>
</organism>
<evidence type="ECO:0000256" key="1">
    <source>
        <dbReference type="ARBA" id="ARBA00004141"/>
    </source>
</evidence>
<reference evidence="10" key="1">
    <citation type="journal article" date="2021" name="Open Biol.">
        <title>Shared evolutionary footprints suggest mitochondrial oxidative damage underlies multiple complex I losses in fungi.</title>
        <authorList>
            <person name="Schikora-Tamarit M.A."/>
            <person name="Marcet-Houben M."/>
            <person name="Nosek J."/>
            <person name="Gabaldon T."/>
        </authorList>
    </citation>
    <scope>NUCLEOTIDE SEQUENCE</scope>
    <source>
        <strain evidence="10">CBS2887</strain>
    </source>
</reference>
<dbReference type="InterPro" id="IPR050360">
    <property type="entry name" value="MFS_Sugar_Transporters"/>
</dbReference>
<dbReference type="PANTHER" id="PTHR48022">
    <property type="entry name" value="PLASTIDIC GLUCOSE TRANSPORTER 4"/>
    <property type="match status" value="1"/>
</dbReference>
<name>A0A9P8TNK1_WICPI</name>
<keyword evidence="11" id="KW-1185">Reference proteome</keyword>
<dbReference type="AlphaFoldDB" id="A0A9P8TNK1"/>
<dbReference type="FunFam" id="1.20.1250.20:FF:000134">
    <property type="entry name" value="MFS sugar transporter protein"/>
    <property type="match status" value="1"/>
</dbReference>
<feature type="domain" description="Major facilitator superfamily (MFS) profile" evidence="9">
    <location>
        <begin position="50"/>
        <end position="493"/>
    </location>
</feature>
<feature type="transmembrane region" description="Helical" evidence="8">
    <location>
        <begin position="142"/>
        <end position="166"/>
    </location>
</feature>
<dbReference type="Proteomes" id="UP000774326">
    <property type="component" value="Unassembled WGS sequence"/>
</dbReference>
<keyword evidence="4 8" id="KW-0812">Transmembrane</keyword>
<dbReference type="PANTHER" id="PTHR48022:SF24">
    <property type="entry name" value="HEXOSE TRANSPORTER PROTEIN (AFU_ORTHOLOGUE AFUA_8G04480)"/>
    <property type="match status" value="1"/>
</dbReference>
<comment type="subcellular location">
    <subcellularLocation>
        <location evidence="1">Membrane</location>
        <topology evidence="1">Multi-pass membrane protein</topology>
    </subcellularLocation>
</comment>
<comment type="similarity">
    <text evidence="2 7">Belongs to the major facilitator superfamily. Sugar transporter (TC 2.A.1.1) family.</text>
</comment>
<feature type="transmembrane region" description="Helical" evidence="8">
    <location>
        <begin position="410"/>
        <end position="428"/>
    </location>
</feature>
<dbReference type="GO" id="GO:0016020">
    <property type="term" value="C:membrane"/>
    <property type="evidence" value="ECO:0007669"/>
    <property type="project" value="UniProtKB-SubCell"/>
</dbReference>
<dbReference type="InterPro" id="IPR003663">
    <property type="entry name" value="Sugar/inositol_transpt"/>
</dbReference>
<feature type="transmembrane region" description="Helical" evidence="8">
    <location>
        <begin position="302"/>
        <end position="324"/>
    </location>
</feature>
<feature type="transmembrane region" description="Helical" evidence="8">
    <location>
        <begin position="369"/>
        <end position="390"/>
    </location>
</feature>
<feature type="transmembrane region" description="Helical" evidence="8">
    <location>
        <begin position="470"/>
        <end position="489"/>
    </location>
</feature>
<dbReference type="SUPFAM" id="SSF103473">
    <property type="entry name" value="MFS general substrate transporter"/>
    <property type="match status" value="1"/>
</dbReference>
<proteinExistence type="inferred from homology"/>
<evidence type="ECO:0000259" key="9">
    <source>
        <dbReference type="PROSITE" id="PS50850"/>
    </source>
</evidence>
<gene>
    <name evidence="10" type="ORF">WICPIJ_003738</name>
</gene>
<dbReference type="Pfam" id="PF00083">
    <property type="entry name" value="Sugar_tr"/>
    <property type="match status" value="1"/>
</dbReference>
<feature type="transmembrane region" description="Helical" evidence="8">
    <location>
        <begin position="178"/>
        <end position="198"/>
    </location>
</feature>
<dbReference type="NCBIfam" id="TIGR00879">
    <property type="entry name" value="SP"/>
    <property type="match status" value="1"/>
</dbReference>
<dbReference type="InterPro" id="IPR005828">
    <property type="entry name" value="MFS_sugar_transport-like"/>
</dbReference>
<feature type="transmembrane region" description="Helical" evidence="8">
    <location>
        <begin position="344"/>
        <end position="364"/>
    </location>
</feature>
<reference evidence="10" key="2">
    <citation type="submission" date="2021-01" db="EMBL/GenBank/DDBJ databases">
        <authorList>
            <person name="Schikora-Tamarit M.A."/>
        </authorList>
    </citation>
    <scope>NUCLEOTIDE SEQUENCE</scope>
    <source>
        <strain evidence="10">CBS2887</strain>
    </source>
</reference>